<comment type="subcellular location">
    <subcellularLocation>
        <location evidence="3">Endoplasmic reticulum membrane</location>
        <topology evidence="3">Peripheral membrane protein</topology>
    </subcellularLocation>
    <subcellularLocation>
        <location evidence="2">Microsome membrane</location>
        <topology evidence="2">Peripheral membrane protein</topology>
    </subcellularLocation>
</comment>
<proteinExistence type="inferred from homology"/>
<protein>
    <recommendedName>
        <fullName evidence="18">Cytochrome P450</fullName>
    </recommendedName>
</protein>
<keyword evidence="7" id="KW-0256">Endoplasmic reticulum</keyword>
<keyword evidence="11 14" id="KW-0503">Monooxygenase</keyword>
<reference evidence="17" key="1">
    <citation type="submission" date="2022-10" db="EMBL/GenBank/DDBJ databases">
        <title>Genome assembly of Pristionchus species.</title>
        <authorList>
            <person name="Yoshida K."/>
            <person name="Sommer R.J."/>
        </authorList>
    </citation>
    <scope>NUCLEOTIDE SEQUENCE [LARGE SCALE GENOMIC DNA]</scope>
    <source>
        <strain evidence="17">RS5460</strain>
    </source>
</reference>
<evidence type="ECO:0000256" key="11">
    <source>
        <dbReference type="ARBA" id="ARBA00023033"/>
    </source>
</evidence>
<evidence type="ECO:0000256" key="8">
    <source>
        <dbReference type="ARBA" id="ARBA00022848"/>
    </source>
</evidence>
<dbReference type="GO" id="GO:0004497">
    <property type="term" value="F:monooxygenase activity"/>
    <property type="evidence" value="ECO:0007669"/>
    <property type="project" value="UniProtKB-KW"/>
</dbReference>
<evidence type="ECO:0000256" key="10">
    <source>
        <dbReference type="ARBA" id="ARBA00023004"/>
    </source>
</evidence>
<dbReference type="AlphaFoldDB" id="A0AAN5CM55"/>
<keyword evidence="9 14" id="KW-0560">Oxidoreductase</keyword>
<keyword evidence="17" id="KW-1185">Reference proteome</keyword>
<dbReference type="SUPFAM" id="SSF48264">
    <property type="entry name" value="Cytochrome P450"/>
    <property type="match status" value="1"/>
</dbReference>
<dbReference type="Pfam" id="PF00067">
    <property type="entry name" value="p450"/>
    <property type="match status" value="1"/>
</dbReference>
<evidence type="ECO:0000256" key="15">
    <source>
        <dbReference type="SAM" id="SignalP"/>
    </source>
</evidence>
<evidence type="ECO:0000256" key="9">
    <source>
        <dbReference type="ARBA" id="ARBA00023002"/>
    </source>
</evidence>
<dbReference type="PRINTS" id="PR00463">
    <property type="entry name" value="EP450I"/>
</dbReference>
<feature type="binding site" description="axial binding residue" evidence="13">
    <location>
        <position position="415"/>
    </location>
    <ligand>
        <name>heme</name>
        <dbReference type="ChEBI" id="CHEBI:30413"/>
    </ligand>
    <ligandPart>
        <name>Fe</name>
        <dbReference type="ChEBI" id="CHEBI:18248"/>
    </ligandPart>
</feature>
<feature type="chain" id="PRO_5043048976" description="Cytochrome P450" evidence="15">
    <location>
        <begin position="17"/>
        <end position="469"/>
    </location>
</feature>
<evidence type="ECO:0008006" key="18">
    <source>
        <dbReference type="Google" id="ProtNLM"/>
    </source>
</evidence>
<keyword evidence="12" id="KW-0472">Membrane</keyword>
<dbReference type="PANTHER" id="PTHR24284">
    <property type="entry name" value="CYTOCHROME P450 FAMILY"/>
    <property type="match status" value="1"/>
</dbReference>
<comment type="cofactor">
    <cofactor evidence="1 13">
        <name>heme</name>
        <dbReference type="ChEBI" id="CHEBI:30413"/>
    </cofactor>
</comment>
<name>A0AAN5CM55_9BILA</name>
<dbReference type="InterPro" id="IPR036396">
    <property type="entry name" value="Cyt_P450_sf"/>
</dbReference>
<dbReference type="GO" id="GO:0005789">
    <property type="term" value="C:endoplasmic reticulum membrane"/>
    <property type="evidence" value="ECO:0007669"/>
    <property type="project" value="UniProtKB-SubCell"/>
</dbReference>
<evidence type="ECO:0000256" key="7">
    <source>
        <dbReference type="ARBA" id="ARBA00022824"/>
    </source>
</evidence>
<dbReference type="PANTHER" id="PTHR24284:SF1">
    <property type="entry name" value="CYTOCHROME P450 FAMILY"/>
    <property type="match status" value="1"/>
</dbReference>
<dbReference type="FunFam" id="1.10.630.10:FF:000238">
    <property type="entry name" value="Cytochrome P450 2A6"/>
    <property type="match status" value="1"/>
</dbReference>
<dbReference type="PROSITE" id="PS00086">
    <property type="entry name" value="CYTOCHROME_P450"/>
    <property type="match status" value="1"/>
</dbReference>
<evidence type="ECO:0000256" key="4">
    <source>
        <dbReference type="ARBA" id="ARBA00010617"/>
    </source>
</evidence>
<dbReference type="InterPro" id="IPR002401">
    <property type="entry name" value="Cyt_P450_E_grp-I"/>
</dbReference>
<evidence type="ECO:0000256" key="13">
    <source>
        <dbReference type="PIRSR" id="PIRSR602401-1"/>
    </source>
</evidence>
<evidence type="ECO:0000313" key="17">
    <source>
        <dbReference type="Proteomes" id="UP001328107"/>
    </source>
</evidence>
<evidence type="ECO:0000256" key="6">
    <source>
        <dbReference type="ARBA" id="ARBA00022723"/>
    </source>
</evidence>
<comment type="similarity">
    <text evidence="4 14">Belongs to the cytochrome P450 family.</text>
</comment>
<keyword evidence="8" id="KW-0492">Microsome</keyword>
<dbReference type="Gene3D" id="1.10.630.10">
    <property type="entry name" value="Cytochrome P450"/>
    <property type="match status" value="1"/>
</dbReference>
<evidence type="ECO:0000256" key="1">
    <source>
        <dbReference type="ARBA" id="ARBA00001971"/>
    </source>
</evidence>
<dbReference type="InterPro" id="IPR001128">
    <property type="entry name" value="Cyt_P450"/>
</dbReference>
<organism evidence="16 17">
    <name type="scientific">Pristionchus mayeri</name>
    <dbReference type="NCBI Taxonomy" id="1317129"/>
    <lineage>
        <taxon>Eukaryota</taxon>
        <taxon>Metazoa</taxon>
        <taxon>Ecdysozoa</taxon>
        <taxon>Nematoda</taxon>
        <taxon>Chromadorea</taxon>
        <taxon>Rhabditida</taxon>
        <taxon>Rhabditina</taxon>
        <taxon>Diplogasteromorpha</taxon>
        <taxon>Diplogasteroidea</taxon>
        <taxon>Neodiplogasteridae</taxon>
        <taxon>Pristionchus</taxon>
    </lineage>
</organism>
<feature type="signal peptide" evidence="15">
    <location>
        <begin position="1"/>
        <end position="16"/>
    </location>
</feature>
<keyword evidence="15" id="KW-0732">Signal</keyword>
<dbReference type="GO" id="GO:0020037">
    <property type="term" value="F:heme binding"/>
    <property type="evidence" value="ECO:0007669"/>
    <property type="project" value="InterPro"/>
</dbReference>
<evidence type="ECO:0000256" key="12">
    <source>
        <dbReference type="ARBA" id="ARBA00023136"/>
    </source>
</evidence>
<evidence type="ECO:0000256" key="5">
    <source>
        <dbReference type="ARBA" id="ARBA00022617"/>
    </source>
</evidence>
<keyword evidence="6 13" id="KW-0479">Metal-binding</keyword>
<gene>
    <name evidence="16" type="ORF">PMAYCL1PPCAC_17123</name>
</gene>
<dbReference type="GO" id="GO:0016705">
    <property type="term" value="F:oxidoreductase activity, acting on paired donors, with incorporation or reduction of molecular oxygen"/>
    <property type="evidence" value="ECO:0007669"/>
    <property type="project" value="InterPro"/>
</dbReference>
<dbReference type="InterPro" id="IPR017972">
    <property type="entry name" value="Cyt_P450_CS"/>
</dbReference>
<keyword evidence="5 13" id="KW-0349">Heme</keyword>
<keyword evidence="10 13" id="KW-0408">Iron</keyword>
<dbReference type="GO" id="GO:0005506">
    <property type="term" value="F:iron ion binding"/>
    <property type="evidence" value="ECO:0007669"/>
    <property type="project" value="InterPro"/>
</dbReference>
<evidence type="ECO:0000256" key="14">
    <source>
        <dbReference type="RuleBase" id="RU000461"/>
    </source>
</evidence>
<dbReference type="Proteomes" id="UP001328107">
    <property type="component" value="Unassembled WGS sequence"/>
</dbReference>
<evidence type="ECO:0000256" key="2">
    <source>
        <dbReference type="ARBA" id="ARBA00004174"/>
    </source>
</evidence>
<dbReference type="PRINTS" id="PR00385">
    <property type="entry name" value="P450"/>
</dbReference>
<sequence>MLLAIVIALFSSLVYACIQYYRYVARYPKGPFPLPFIGNHGVVDFERQHTGFERISKDFNGICTIFTPSPLVHLRDYELIKEAFIENGDDYIGRPQNKMFEMFAFAPNGGVINSIGDNWREQRRTALSILRDFGMGKNVQETLVQSAITDMLDYLDEMKDRTNVDMHWPIQVMIVNVVNEIMFGFRHKYAESGPLLKFLLDRIFSSKLMFLGISLPFLVDLPFIGWHVQQFVIDNIHRALDGYSTDDEPSCFAQAYKQRMLTNKALDEGNLYAVCSDFFLAGMETTMTTLRWAMVLMAKHQQIQDRLRAEIHSVVGTNRLPSLNDQNNMPFSRACVLEVQRCANVLSNNVYRETRQSIPAGTMVNADIHHVMAHDPLFVHPEKFNPQRYIAEDGNTLRKDLIERTIPFSIGKRSCAGESLAKVELVLCLAAMVQHYRILPCEGVEIDLEPLARGLLRPRDQNLRLEKAF</sequence>
<evidence type="ECO:0000256" key="3">
    <source>
        <dbReference type="ARBA" id="ARBA00004406"/>
    </source>
</evidence>
<dbReference type="EMBL" id="BTRK01000004">
    <property type="protein sequence ID" value="GMR46928.1"/>
    <property type="molecule type" value="Genomic_DNA"/>
</dbReference>
<accession>A0AAN5CM55</accession>
<evidence type="ECO:0000313" key="16">
    <source>
        <dbReference type="EMBL" id="GMR46928.1"/>
    </source>
</evidence>
<comment type="caution">
    <text evidence="16">The sequence shown here is derived from an EMBL/GenBank/DDBJ whole genome shotgun (WGS) entry which is preliminary data.</text>
</comment>